<evidence type="ECO:0000313" key="6">
    <source>
        <dbReference type="EMBL" id="CAB4855294.1"/>
    </source>
</evidence>
<organism evidence="1">
    <name type="scientific">freshwater metagenome</name>
    <dbReference type="NCBI Taxonomy" id="449393"/>
    <lineage>
        <taxon>unclassified sequences</taxon>
        <taxon>metagenomes</taxon>
        <taxon>ecological metagenomes</taxon>
    </lineage>
</organism>
<evidence type="ECO:0000313" key="8">
    <source>
        <dbReference type="EMBL" id="CAB4968243.1"/>
    </source>
</evidence>
<proteinExistence type="predicted"/>
<accession>A0A6J5YZY6</accession>
<dbReference type="EMBL" id="CAFABH010000007">
    <property type="protein sequence ID" value="CAB4826356.1"/>
    <property type="molecule type" value="Genomic_DNA"/>
</dbReference>
<reference evidence="1" key="1">
    <citation type="submission" date="2020-05" db="EMBL/GenBank/DDBJ databases">
        <authorList>
            <person name="Chiriac C."/>
            <person name="Salcher M."/>
            <person name="Ghai R."/>
            <person name="Kavagutti S V."/>
        </authorList>
    </citation>
    <scope>NUCLEOTIDE SEQUENCE</scope>
</reference>
<evidence type="ECO:0000313" key="7">
    <source>
        <dbReference type="EMBL" id="CAB4933939.1"/>
    </source>
</evidence>
<protein>
    <submittedName>
        <fullName evidence="1">Unannotated protein</fullName>
    </submittedName>
</protein>
<name>A0A6J5YZY6_9ZZZZ</name>
<evidence type="ECO:0000313" key="9">
    <source>
        <dbReference type="EMBL" id="CAB5072397.1"/>
    </source>
</evidence>
<dbReference type="EMBL" id="CAFBOC010000001">
    <property type="protein sequence ID" value="CAB4968243.1"/>
    <property type="molecule type" value="Genomic_DNA"/>
</dbReference>
<gene>
    <name evidence="2" type="ORF">UFOPK2510_00832</name>
    <name evidence="3" type="ORF">UFOPK2718_00184</name>
    <name evidence="4" type="ORF">UFOPK2936_00720</name>
    <name evidence="5" type="ORF">UFOPK3174_00572</name>
    <name evidence="6" type="ORF">UFOPK3328_00051</name>
    <name evidence="7" type="ORF">UFOPK3779_00051</name>
    <name evidence="8" type="ORF">UFOPK3913_00077</name>
    <name evidence="1" type="ORF">UFOPK4107_00588</name>
    <name evidence="9" type="ORF">UFOPK4403_00776</name>
</gene>
<dbReference type="AlphaFoldDB" id="A0A6J5YZY6"/>
<dbReference type="EMBL" id="CAFBLD010000001">
    <property type="protein sequence ID" value="CAB4855294.1"/>
    <property type="molecule type" value="Genomic_DNA"/>
</dbReference>
<dbReference type="EMBL" id="CAEZXO010000004">
    <property type="protein sequence ID" value="CAB4693176.1"/>
    <property type="molecule type" value="Genomic_DNA"/>
</dbReference>
<dbReference type="EMBL" id="CAFBNH010000001">
    <property type="protein sequence ID" value="CAB4933939.1"/>
    <property type="molecule type" value="Genomic_DNA"/>
</dbReference>
<dbReference type="EMBL" id="CAFBQX010000003">
    <property type="protein sequence ID" value="CAB5072397.1"/>
    <property type="molecule type" value="Genomic_DNA"/>
</dbReference>
<evidence type="ECO:0000313" key="2">
    <source>
        <dbReference type="EMBL" id="CAB4693176.1"/>
    </source>
</evidence>
<evidence type="ECO:0000313" key="1">
    <source>
        <dbReference type="EMBL" id="CAB4335794.1"/>
    </source>
</evidence>
<evidence type="ECO:0000313" key="3">
    <source>
        <dbReference type="EMBL" id="CAB4716807.1"/>
    </source>
</evidence>
<dbReference type="EMBL" id="CAEZZW010000003">
    <property type="protein sequence ID" value="CAB4778643.1"/>
    <property type="molecule type" value="Genomic_DNA"/>
</dbReference>
<dbReference type="EMBL" id="CAESAE010000003">
    <property type="protein sequence ID" value="CAB4335794.1"/>
    <property type="molecule type" value="Genomic_DNA"/>
</dbReference>
<evidence type="ECO:0000313" key="4">
    <source>
        <dbReference type="EMBL" id="CAB4778643.1"/>
    </source>
</evidence>
<sequence>MPTEIDVLILNRNLKSVTEKLVEALETLPRVSLCGVIDSGSRDAEISSHTVVRDSSDFAILHGLRPNKGYDLGIKWWLQAEKKSEWLLLLPNDSELVNFESAELLDELEKFPLVVGVVPLSQGNPYTELLDPSRIGLVWNTHEGPLLLRRSFLEERFSRQGYLLDPMNYRGYLSFLELALQVYANNRALVVTDLISFRENQTHVFNSYQLIGTEAHSENLRLLVSEGETWLASKYGVEDRWTFEMIVRLVFEEFIKVNPDIGLLPLV</sequence>
<evidence type="ECO:0000313" key="5">
    <source>
        <dbReference type="EMBL" id="CAB4826356.1"/>
    </source>
</evidence>
<dbReference type="EMBL" id="CAEZYM010000001">
    <property type="protein sequence ID" value="CAB4716807.1"/>
    <property type="molecule type" value="Genomic_DNA"/>
</dbReference>